<feature type="binding site" evidence="12">
    <location>
        <position position="123"/>
    </location>
    <ligand>
        <name>1-deoxy-D-xylulose 5-phosphate</name>
        <dbReference type="ChEBI" id="CHEBI:57792"/>
    </ligand>
</feature>
<dbReference type="EMBL" id="JXBL01000001">
    <property type="protein sequence ID" value="KIE42042.1"/>
    <property type="molecule type" value="Genomic_DNA"/>
</dbReference>
<dbReference type="Gene3D" id="3.40.50.720">
    <property type="entry name" value="NAD(P)-binding Rossmann-like Domain"/>
    <property type="match status" value="1"/>
</dbReference>
<evidence type="ECO:0000256" key="5">
    <source>
        <dbReference type="ARBA" id="ARBA00022723"/>
    </source>
</evidence>
<accession>A0A0C1QN66</accession>
<dbReference type="SUPFAM" id="SSF69055">
    <property type="entry name" value="1-deoxy-D-xylulose-5-phosphate reductoisomerase, C-terminal domain"/>
    <property type="match status" value="1"/>
</dbReference>
<dbReference type="AlphaFoldDB" id="A0A0C1QN66"/>
<dbReference type="InterPro" id="IPR013512">
    <property type="entry name" value="DXP_reductoisomerase_N"/>
</dbReference>
<keyword evidence="8 12" id="KW-0464">Manganese</keyword>
<keyword evidence="7 12" id="KW-0560">Oxidoreductase</keyword>
<dbReference type="EC" id="1.1.1.267" evidence="4 12"/>
<feature type="binding site" evidence="12">
    <location>
        <position position="216"/>
    </location>
    <ligand>
        <name>1-deoxy-D-xylulose 5-phosphate</name>
        <dbReference type="ChEBI" id="CHEBI:57792"/>
    </ligand>
</feature>
<dbReference type="InterPro" id="IPR003821">
    <property type="entry name" value="DXP_reductoisomerase"/>
</dbReference>
<gene>
    <name evidence="12" type="primary">dxr</name>
    <name evidence="16" type="ORF">SE37_05050</name>
</gene>
<feature type="binding site" evidence="12">
    <location>
        <position position="122"/>
    </location>
    <ligand>
        <name>NADPH</name>
        <dbReference type="ChEBI" id="CHEBI:57783"/>
    </ligand>
</feature>
<keyword evidence="12" id="KW-0460">Magnesium</keyword>
<dbReference type="NCBIfam" id="NF009114">
    <property type="entry name" value="PRK12464.1"/>
    <property type="match status" value="1"/>
</dbReference>
<dbReference type="PANTHER" id="PTHR30525:SF0">
    <property type="entry name" value="1-DEOXY-D-XYLULOSE 5-PHOSPHATE REDUCTOISOMERASE, CHLOROPLASTIC"/>
    <property type="match status" value="1"/>
</dbReference>
<evidence type="ECO:0000256" key="1">
    <source>
        <dbReference type="ARBA" id="ARBA00001941"/>
    </source>
</evidence>
<comment type="caution">
    <text evidence="12">Lacks conserved residue(s) required for the propagation of feature annotation.</text>
</comment>
<dbReference type="InterPro" id="IPR026877">
    <property type="entry name" value="DXPR_C"/>
</dbReference>
<feature type="domain" description="1-deoxy-D-xylulose 5-phosphate reductoisomerase N-terminal" evidence="13">
    <location>
        <begin position="4"/>
        <end position="130"/>
    </location>
</feature>
<dbReference type="PIRSF" id="PIRSF006205">
    <property type="entry name" value="Dxp_reductismrs"/>
    <property type="match status" value="1"/>
</dbReference>
<dbReference type="PANTHER" id="PTHR30525">
    <property type="entry name" value="1-DEOXY-D-XYLULOSE 5-PHOSPHATE REDUCTOISOMERASE"/>
    <property type="match status" value="1"/>
</dbReference>
<comment type="cofactor">
    <cofactor evidence="1">
        <name>Co(2+)</name>
        <dbReference type="ChEBI" id="CHEBI:48828"/>
    </cofactor>
</comment>
<dbReference type="GO" id="GO:0070402">
    <property type="term" value="F:NADPH binding"/>
    <property type="evidence" value="ECO:0007669"/>
    <property type="project" value="InterPro"/>
</dbReference>
<feature type="binding site" evidence="12">
    <location>
        <position position="148"/>
    </location>
    <ligand>
        <name>Mn(2+)</name>
        <dbReference type="ChEBI" id="CHEBI:29035"/>
    </ligand>
</feature>
<feature type="binding site" evidence="12">
    <location>
        <position position="197"/>
    </location>
    <ligand>
        <name>1-deoxy-D-xylulose 5-phosphate</name>
        <dbReference type="ChEBI" id="CHEBI:57792"/>
    </ligand>
</feature>
<evidence type="ECO:0000313" key="17">
    <source>
        <dbReference type="Proteomes" id="UP000031433"/>
    </source>
</evidence>
<dbReference type="Pfam" id="PF08436">
    <property type="entry name" value="DXP_redisom_C"/>
    <property type="match status" value="1"/>
</dbReference>
<feature type="binding site" evidence="12">
    <location>
        <position position="215"/>
    </location>
    <ligand>
        <name>1-deoxy-D-xylulose 5-phosphate</name>
        <dbReference type="ChEBI" id="CHEBI:57792"/>
    </ligand>
</feature>
<keyword evidence="16" id="KW-0413">Isomerase</keyword>
<evidence type="ECO:0000259" key="15">
    <source>
        <dbReference type="Pfam" id="PF13288"/>
    </source>
</evidence>
<dbReference type="NCBIfam" id="TIGR00243">
    <property type="entry name" value="Dxr"/>
    <property type="match status" value="1"/>
</dbReference>
<feature type="binding site" evidence="12">
    <location>
        <position position="203"/>
    </location>
    <ligand>
        <name>NADPH</name>
        <dbReference type="ChEBI" id="CHEBI:57783"/>
    </ligand>
</feature>
<feature type="binding site" evidence="12">
    <location>
        <position position="149"/>
    </location>
    <ligand>
        <name>1-deoxy-D-xylulose 5-phosphate</name>
        <dbReference type="ChEBI" id="CHEBI:57792"/>
    </ligand>
</feature>
<dbReference type="SUPFAM" id="SSF55347">
    <property type="entry name" value="Glyceraldehyde-3-phosphate dehydrogenase-like, C-terminal domain"/>
    <property type="match status" value="1"/>
</dbReference>
<feature type="binding site" evidence="12">
    <location>
        <position position="11"/>
    </location>
    <ligand>
        <name>NADPH</name>
        <dbReference type="ChEBI" id="CHEBI:57783"/>
    </ligand>
</feature>
<evidence type="ECO:0000259" key="13">
    <source>
        <dbReference type="Pfam" id="PF02670"/>
    </source>
</evidence>
<dbReference type="UniPathway" id="UPA00056">
    <property type="reaction ID" value="UER00092"/>
</dbReference>
<protein>
    <recommendedName>
        <fullName evidence="11 12">1-deoxy-D-xylulose 5-phosphate reductoisomerase</fullName>
        <shortName evidence="12">DXP reductoisomerase</shortName>
        <ecNumber evidence="4 12">1.1.1.267</ecNumber>
    </recommendedName>
    <alternativeName>
        <fullName evidence="12">1-deoxyxylulose-5-phosphate reductoisomerase</fullName>
    </alternativeName>
    <alternativeName>
        <fullName evidence="12">2-C-methyl-D-erythritol 4-phosphate synthase</fullName>
    </alternativeName>
</protein>
<feature type="binding site" evidence="12">
    <location>
        <position position="38"/>
    </location>
    <ligand>
        <name>NADPH</name>
        <dbReference type="ChEBI" id="CHEBI:57783"/>
    </ligand>
</feature>
<evidence type="ECO:0000256" key="8">
    <source>
        <dbReference type="ARBA" id="ARBA00023211"/>
    </source>
</evidence>
<dbReference type="GO" id="GO:0030604">
    <property type="term" value="F:1-deoxy-D-xylulose-5-phosphate reductoisomerase activity"/>
    <property type="evidence" value="ECO:0007669"/>
    <property type="project" value="UniProtKB-UniRule"/>
</dbReference>
<keyword evidence="9 12" id="KW-0414">Isoprene biosynthesis</keyword>
<evidence type="ECO:0000256" key="4">
    <source>
        <dbReference type="ARBA" id="ARBA00012366"/>
    </source>
</evidence>
<evidence type="ECO:0000256" key="6">
    <source>
        <dbReference type="ARBA" id="ARBA00022857"/>
    </source>
</evidence>
<dbReference type="Pfam" id="PF02670">
    <property type="entry name" value="DXP_reductoisom"/>
    <property type="match status" value="1"/>
</dbReference>
<feature type="binding site" evidence="12">
    <location>
        <position position="124"/>
    </location>
    <ligand>
        <name>NADPH</name>
        <dbReference type="ChEBI" id="CHEBI:57783"/>
    </ligand>
</feature>
<feature type="binding site" evidence="12">
    <location>
        <position position="36"/>
    </location>
    <ligand>
        <name>NADPH</name>
        <dbReference type="ChEBI" id="CHEBI:57783"/>
    </ligand>
</feature>
<comment type="cofactor">
    <cofactor evidence="12">
        <name>Mg(2+)</name>
        <dbReference type="ChEBI" id="CHEBI:18420"/>
    </cofactor>
    <cofactor evidence="12">
        <name>Mn(2+)</name>
        <dbReference type="ChEBI" id="CHEBI:29035"/>
    </cofactor>
</comment>
<reference evidence="16 17" key="1">
    <citation type="submission" date="2015-01" db="EMBL/GenBank/DDBJ databases">
        <title>Genome sequence of the anaerobic bacterium Geobacter soli GSS01, a dissimilatory Fe(III) reducer from soil.</title>
        <authorList>
            <person name="Yang G."/>
            <person name="Zhou S."/>
        </authorList>
    </citation>
    <scope>NUCLEOTIDE SEQUENCE [LARGE SCALE GENOMIC DNA]</scope>
    <source>
        <strain evidence="16 17">GSS01</strain>
    </source>
</reference>
<dbReference type="GO" id="GO:0016853">
    <property type="term" value="F:isomerase activity"/>
    <property type="evidence" value="ECO:0007669"/>
    <property type="project" value="UniProtKB-KW"/>
</dbReference>
<dbReference type="FunFam" id="1.10.1740.10:FF:000004">
    <property type="entry name" value="1-deoxy-D-xylulose 5-phosphate reductoisomerase"/>
    <property type="match status" value="1"/>
</dbReference>
<dbReference type="Proteomes" id="UP000031433">
    <property type="component" value="Unassembled WGS sequence"/>
</dbReference>
<comment type="similarity">
    <text evidence="3 12">Belongs to the DXR family.</text>
</comment>
<feature type="binding site" evidence="12">
    <location>
        <position position="12"/>
    </location>
    <ligand>
        <name>NADPH</name>
        <dbReference type="ChEBI" id="CHEBI:57783"/>
    </ligand>
</feature>
<evidence type="ECO:0000256" key="11">
    <source>
        <dbReference type="ARBA" id="ARBA00071224"/>
    </source>
</evidence>
<dbReference type="GO" id="GO:0051484">
    <property type="term" value="P:isopentenyl diphosphate biosynthetic process, methylerythritol 4-phosphate pathway involved in terpenoid biosynthetic process"/>
    <property type="evidence" value="ECO:0007669"/>
    <property type="project" value="TreeGrafter"/>
</dbReference>
<sequence length="386" mass="41753">MKNITILGSTGSIGVSTLEVVSAHPDRFRVVALTAGNNLEMLKRQIETFRPQMVSVLSEKLAVELDRSLSGCKPEIHHGVEGLIAAATAGDAHMVVAAIVGAAGLVPTAAAIRAGKDVALANKETLVTAGRLIMDLVRDKNVRLYPVDSEHSAVFQSMEGQSRKDVLRIILTASGGPFLNLPLDQLSRVSIDDALNHPNWSMGRKITIDSATMMNKGLEVIEARWLFDTPAERIDVNIHPQSIIHSMVEYVDGCVMAQLGVPDMKAPIAYALTYPERVPTGVNPLDLTTLSGLTFFKPDYRRFPALKLAYDALAAGESMPAVMNAANEVAVEAFLSGAIGFIDIAATIARTMDAHESHTLSTIEEVLITDRWAREKARELVGLVRR</sequence>
<feature type="binding site" evidence="12">
    <location>
        <position position="10"/>
    </location>
    <ligand>
        <name>NADPH</name>
        <dbReference type="ChEBI" id="CHEBI:57783"/>
    </ligand>
</feature>
<dbReference type="HAMAP" id="MF_00183">
    <property type="entry name" value="DXP_reductoisom"/>
    <property type="match status" value="1"/>
</dbReference>
<dbReference type="SUPFAM" id="SSF51735">
    <property type="entry name" value="NAD(P)-binding Rossmann-fold domains"/>
    <property type="match status" value="1"/>
</dbReference>
<keyword evidence="5 12" id="KW-0479">Metal-binding</keyword>
<feature type="binding site" evidence="12">
    <location>
        <position position="174"/>
    </location>
    <ligand>
        <name>1-deoxy-D-xylulose 5-phosphate</name>
        <dbReference type="ChEBI" id="CHEBI:57792"/>
    </ligand>
</feature>
<dbReference type="GO" id="GO:0030145">
    <property type="term" value="F:manganese ion binding"/>
    <property type="evidence" value="ECO:0007669"/>
    <property type="project" value="TreeGrafter"/>
</dbReference>
<feature type="binding site" evidence="12">
    <location>
        <position position="210"/>
    </location>
    <ligand>
        <name>1-deoxy-D-xylulose 5-phosphate</name>
        <dbReference type="ChEBI" id="CHEBI:57792"/>
    </ligand>
</feature>
<evidence type="ECO:0000256" key="10">
    <source>
        <dbReference type="ARBA" id="ARBA00048543"/>
    </source>
</evidence>
<comment type="catalytic activity">
    <reaction evidence="10">
        <text>2-C-methyl-D-erythritol 4-phosphate + NADP(+) = 1-deoxy-D-xylulose 5-phosphate + NADPH + H(+)</text>
        <dbReference type="Rhea" id="RHEA:13717"/>
        <dbReference type="ChEBI" id="CHEBI:15378"/>
        <dbReference type="ChEBI" id="CHEBI:57783"/>
        <dbReference type="ChEBI" id="CHEBI:57792"/>
        <dbReference type="ChEBI" id="CHEBI:58262"/>
        <dbReference type="ChEBI" id="CHEBI:58349"/>
        <dbReference type="EC" id="1.1.1.267"/>
    </reaction>
    <physiologicalReaction direction="right-to-left" evidence="10">
        <dbReference type="Rhea" id="RHEA:13719"/>
    </physiologicalReaction>
</comment>
<dbReference type="FunFam" id="3.40.50.720:FF:000045">
    <property type="entry name" value="1-deoxy-D-xylulose 5-phosphate reductoisomerase"/>
    <property type="match status" value="1"/>
</dbReference>
<comment type="function">
    <text evidence="12">Catalyzes the NADPH-dependent rearrangement and reduction of 1-deoxy-D-xylulose-5-phosphate (DXP) to 2-C-methyl-D-erythritol 4-phosphate (MEP).</text>
</comment>
<keyword evidence="6 12" id="KW-0521">NADP</keyword>
<dbReference type="InterPro" id="IPR036169">
    <property type="entry name" value="DXPR_C_sf"/>
</dbReference>
<keyword evidence="17" id="KW-1185">Reference proteome</keyword>
<feature type="domain" description="DXP reductoisomerase C-terminal" evidence="15">
    <location>
        <begin position="259"/>
        <end position="375"/>
    </location>
</feature>
<feature type="binding site" evidence="12">
    <location>
        <position position="150"/>
    </location>
    <ligand>
        <name>1-deoxy-D-xylulose 5-phosphate</name>
        <dbReference type="ChEBI" id="CHEBI:57792"/>
    </ligand>
</feature>
<dbReference type="Pfam" id="PF13288">
    <property type="entry name" value="DXPR_C"/>
    <property type="match status" value="1"/>
</dbReference>
<feature type="domain" description="1-deoxy-D-xylulose 5-phosphate reductoisomerase C-terminal" evidence="14">
    <location>
        <begin position="144"/>
        <end position="227"/>
    </location>
</feature>
<proteinExistence type="inferred from homology"/>
<evidence type="ECO:0000256" key="3">
    <source>
        <dbReference type="ARBA" id="ARBA00006825"/>
    </source>
</evidence>
<evidence type="ECO:0000259" key="14">
    <source>
        <dbReference type="Pfam" id="PF08436"/>
    </source>
</evidence>
<organism evidence="16 17">
    <name type="scientific">Geobacter soli</name>
    <dbReference type="NCBI Taxonomy" id="1510391"/>
    <lineage>
        <taxon>Bacteria</taxon>
        <taxon>Pseudomonadati</taxon>
        <taxon>Thermodesulfobacteriota</taxon>
        <taxon>Desulfuromonadia</taxon>
        <taxon>Geobacterales</taxon>
        <taxon>Geobacteraceae</taxon>
        <taxon>Geobacter</taxon>
    </lineage>
</organism>
<dbReference type="Gene3D" id="1.10.1740.10">
    <property type="match status" value="1"/>
</dbReference>
<evidence type="ECO:0000256" key="7">
    <source>
        <dbReference type="ARBA" id="ARBA00023002"/>
    </source>
</evidence>
<feature type="binding site" evidence="12">
    <location>
        <position position="219"/>
    </location>
    <ligand>
        <name>1-deoxy-D-xylulose 5-phosphate</name>
        <dbReference type="ChEBI" id="CHEBI:57792"/>
    </ligand>
</feature>
<feature type="binding site" evidence="12">
    <location>
        <position position="219"/>
    </location>
    <ligand>
        <name>Mn(2+)</name>
        <dbReference type="ChEBI" id="CHEBI:29035"/>
    </ligand>
</feature>
<dbReference type="InterPro" id="IPR036291">
    <property type="entry name" value="NAD(P)-bd_dom_sf"/>
</dbReference>
<dbReference type="InterPro" id="IPR013644">
    <property type="entry name" value="DXP_reductoisomerase_C"/>
</dbReference>
<evidence type="ECO:0000256" key="12">
    <source>
        <dbReference type="HAMAP-Rule" id="MF_00183"/>
    </source>
</evidence>
<evidence type="ECO:0000256" key="2">
    <source>
        <dbReference type="ARBA" id="ARBA00005094"/>
    </source>
</evidence>
<dbReference type="RefSeq" id="WP_039644244.1">
    <property type="nucleotide sequence ID" value="NZ_JXBL01000001.1"/>
</dbReference>
<evidence type="ECO:0000256" key="9">
    <source>
        <dbReference type="ARBA" id="ARBA00023229"/>
    </source>
</evidence>
<comment type="caution">
    <text evidence="16">The sequence shown here is derived from an EMBL/GenBank/DDBJ whole genome shotgun (WGS) entry which is preliminary data.</text>
</comment>
<feature type="binding site" evidence="12">
    <location>
        <position position="13"/>
    </location>
    <ligand>
        <name>NADPH</name>
        <dbReference type="ChEBI" id="CHEBI:57783"/>
    </ligand>
</feature>
<name>A0A0C1QN66_9BACT</name>
<comment type="pathway">
    <text evidence="2 12">Isoprenoid biosynthesis; isopentenyl diphosphate biosynthesis via DXP pathway; isopentenyl diphosphate from 1-deoxy-D-xylulose 5-phosphate: step 1/6.</text>
</comment>
<feature type="binding site" evidence="12">
    <location>
        <position position="150"/>
    </location>
    <ligand>
        <name>Mn(2+)</name>
        <dbReference type="ChEBI" id="CHEBI:29035"/>
    </ligand>
</feature>
<evidence type="ECO:0000313" key="16">
    <source>
        <dbReference type="EMBL" id="KIE42042.1"/>
    </source>
</evidence>